<evidence type="ECO:0000313" key="1">
    <source>
        <dbReference type="EMBL" id="PIZ92825.1"/>
    </source>
</evidence>
<dbReference type="EMBL" id="PFPI01000046">
    <property type="protein sequence ID" value="PIZ92825.1"/>
    <property type="molecule type" value="Genomic_DNA"/>
</dbReference>
<dbReference type="AlphaFoldDB" id="A0A2M7V2X6"/>
<gene>
    <name evidence="1" type="ORF">COX83_03505</name>
</gene>
<name>A0A2M7V2X6_9BACT</name>
<organism evidence="1 2">
    <name type="scientific">Candidatus Magasanikbacteria bacterium CG_4_10_14_0_2_um_filter_41_31</name>
    <dbReference type="NCBI Taxonomy" id="1974639"/>
    <lineage>
        <taxon>Bacteria</taxon>
        <taxon>Candidatus Magasanikiibacteriota</taxon>
    </lineage>
</organism>
<dbReference type="Proteomes" id="UP000230078">
    <property type="component" value="Unassembled WGS sequence"/>
</dbReference>
<evidence type="ECO:0000313" key="2">
    <source>
        <dbReference type="Proteomes" id="UP000230078"/>
    </source>
</evidence>
<comment type="caution">
    <text evidence="1">The sequence shown here is derived from an EMBL/GenBank/DDBJ whole genome shotgun (WGS) entry which is preliminary data.</text>
</comment>
<protein>
    <submittedName>
        <fullName evidence="1">Uncharacterized protein</fullName>
    </submittedName>
</protein>
<proteinExistence type="predicted"/>
<sequence>MIIAYIHDITKEEIDDLLQSLPNGKRPREDRLFVTCDPLRALSQLNVAKLRDHREPHIFIGDNVFDEEFTTWTLVTLLTNVGKRARFYMYSDHPAPQIPDRKFNEGMVHGVIPKVDGHDRLREFVQKADSQAGRLQWRLHAMLPWLDIKAD</sequence>
<reference evidence="2" key="1">
    <citation type="submission" date="2017-09" db="EMBL/GenBank/DDBJ databases">
        <title>Depth-based differentiation of microbial function through sediment-hosted aquifers and enrichment of novel symbionts in the deep terrestrial subsurface.</title>
        <authorList>
            <person name="Probst A.J."/>
            <person name="Ladd B."/>
            <person name="Jarett J.K."/>
            <person name="Geller-Mcgrath D.E."/>
            <person name="Sieber C.M.K."/>
            <person name="Emerson J.B."/>
            <person name="Anantharaman K."/>
            <person name="Thomas B.C."/>
            <person name="Malmstrom R."/>
            <person name="Stieglmeier M."/>
            <person name="Klingl A."/>
            <person name="Woyke T."/>
            <person name="Ryan C.M."/>
            <person name="Banfield J.F."/>
        </authorList>
    </citation>
    <scope>NUCLEOTIDE SEQUENCE [LARGE SCALE GENOMIC DNA]</scope>
</reference>
<accession>A0A2M7V2X6</accession>